<gene>
    <name evidence="2" type="ORF">DRJ04_07210</name>
</gene>
<protein>
    <recommendedName>
        <fullName evidence="4">ROK family transcriptional regulator</fullName>
    </recommendedName>
</protein>
<dbReference type="InterPro" id="IPR036390">
    <property type="entry name" value="WH_DNA-bd_sf"/>
</dbReference>
<evidence type="ECO:0008006" key="4">
    <source>
        <dbReference type="Google" id="ProtNLM"/>
    </source>
</evidence>
<sequence length="404" mass="43764">MVSRNNVRLVLNVLQQYRKASRIEISKYSGLSPATVTNVIQELENLGLVREAGKTELPMGRKPILIELNPDIQYLVGLDVGIGKIIGVVINLHSDIIRSIREEFDVNSDDFDLVHEMEKVYLKLIEGLPQEIINKIPGVGVSVPGLVHLEKGVLVFAPNLPNCNNVPLADKLSQLIGKPVYIENEARAMALAEARYGAARGYKNVFCIRLGYGIGGGIIINGELYRGSSYTAGEVGHMTILPSGPLCHCGNRGCLEVFAGGGAIASTALRVLSSGSNSLIREIAEDDSSSITARVVSEAAKRGDEIALKIVKDFANYIGIGIASVVNILNPEVIIVGGGVANTGELLFREIKNNVKKRAFTTMMRFPEILPSMLGEQASSIGVAAYVFEEIIRNHPEYFKVPKK</sequence>
<dbReference type="PANTHER" id="PTHR18964:SF149">
    <property type="entry name" value="BIFUNCTIONAL UDP-N-ACETYLGLUCOSAMINE 2-EPIMERASE_N-ACETYLMANNOSAMINE KINASE"/>
    <property type="match status" value="1"/>
</dbReference>
<proteinExistence type="inferred from homology"/>
<comment type="similarity">
    <text evidence="1">Belongs to the ROK (NagC/XylR) family.</text>
</comment>
<dbReference type="Proteomes" id="UP000280417">
    <property type="component" value="Unassembled WGS sequence"/>
</dbReference>
<comment type="caution">
    <text evidence="2">The sequence shown here is derived from an EMBL/GenBank/DDBJ whole genome shotgun (WGS) entry which is preliminary data.</text>
</comment>
<evidence type="ECO:0000313" key="2">
    <source>
        <dbReference type="EMBL" id="RLE11876.1"/>
    </source>
</evidence>
<dbReference type="InterPro" id="IPR049874">
    <property type="entry name" value="ROK_cs"/>
</dbReference>
<dbReference type="InterPro" id="IPR043129">
    <property type="entry name" value="ATPase_NBD"/>
</dbReference>
<dbReference type="Gene3D" id="3.30.420.40">
    <property type="match status" value="2"/>
</dbReference>
<dbReference type="SUPFAM" id="SSF53067">
    <property type="entry name" value="Actin-like ATPase domain"/>
    <property type="match status" value="1"/>
</dbReference>
<dbReference type="PROSITE" id="PS01125">
    <property type="entry name" value="ROK"/>
    <property type="match status" value="1"/>
</dbReference>
<accession>A0A662DD39</accession>
<dbReference type="PANTHER" id="PTHR18964">
    <property type="entry name" value="ROK (REPRESSOR, ORF, KINASE) FAMILY"/>
    <property type="match status" value="1"/>
</dbReference>
<dbReference type="AlphaFoldDB" id="A0A662DD39"/>
<dbReference type="SUPFAM" id="SSF46785">
    <property type="entry name" value="Winged helix' DNA-binding domain"/>
    <property type="match status" value="1"/>
</dbReference>
<dbReference type="EMBL" id="QMQA01000212">
    <property type="protein sequence ID" value="RLE11876.1"/>
    <property type="molecule type" value="Genomic_DNA"/>
</dbReference>
<dbReference type="Pfam" id="PF13412">
    <property type="entry name" value="HTH_24"/>
    <property type="match status" value="1"/>
</dbReference>
<reference evidence="2 3" key="1">
    <citation type="submission" date="2018-06" db="EMBL/GenBank/DDBJ databases">
        <title>Extensive metabolic versatility and redundancy in microbially diverse, dynamic hydrothermal sediments.</title>
        <authorList>
            <person name="Dombrowski N."/>
            <person name="Teske A."/>
            <person name="Baker B.J."/>
        </authorList>
    </citation>
    <scope>NUCLEOTIDE SEQUENCE [LARGE SCALE GENOMIC DNA]</scope>
    <source>
        <strain evidence="2">B3_G15</strain>
    </source>
</reference>
<evidence type="ECO:0000313" key="3">
    <source>
        <dbReference type="Proteomes" id="UP000280417"/>
    </source>
</evidence>
<dbReference type="Gene3D" id="1.10.10.10">
    <property type="entry name" value="Winged helix-like DNA-binding domain superfamily/Winged helix DNA-binding domain"/>
    <property type="match status" value="1"/>
</dbReference>
<evidence type="ECO:0000256" key="1">
    <source>
        <dbReference type="ARBA" id="ARBA00006479"/>
    </source>
</evidence>
<dbReference type="Pfam" id="PF00480">
    <property type="entry name" value="ROK"/>
    <property type="match status" value="1"/>
</dbReference>
<dbReference type="InterPro" id="IPR036388">
    <property type="entry name" value="WH-like_DNA-bd_sf"/>
</dbReference>
<dbReference type="InterPro" id="IPR000600">
    <property type="entry name" value="ROK"/>
</dbReference>
<organism evidence="2 3">
    <name type="scientific">Aerophobetes bacterium</name>
    <dbReference type="NCBI Taxonomy" id="2030807"/>
    <lineage>
        <taxon>Bacteria</taxon>
        <taxon>Candidatus Aerophobota</taxon>
    </lineage>
</organism>
<name>A0A662DD39_UNCAE</name>